<sequence>MPDDNAEIAIPCADDPTVKETVAPDGSHLILHSKVFTLAHIYDISRLGDLSVEKFKAVARSQWRSRCLLDAAREAYIATPPAVSKMREAVVKTFYLHRELLDEDFIKEFLLEIPHLTLDIMMYMNKPSPSLGFGSSRRPA</sequence>
<name>A0AA35Q2J6_9HYPO</name>
<dbReference type="AlphaFoldDB" id="A0AA35Q2J6"/>
<accession>A0AA35Q2J6</accession>
<dbReference type="Proteomes" id="UP001160390">
    <property type="component" value="Unassembled WGS sequence"/>
</dbReference>
<evidence type="ECO:0000313" key="2">
    <source>
        <dbReference type="Proteomes" id="UP001160390"/>
    </source>
</evidence>
<comment type="caution">
    <text evidence="1">The sequence shown here is derived from an EMBL/GenBank/DDBJ whole genome shotgun (WGS) entry which is preliminary data.</text>
</comment>
<evidence type="ECO:0000313" key="1">
    <source>
        <dbReference type="EMBL" id="CAI6089417.1"/>
    </source>
</evidence>
<dbReference type="EMBL" id="CABFNP030001000">
    <property type="protein sequence ID" value="CAI6089417.1"/>
    <property type="molecule type" value="Genomic_DNA"/>
</dbReference>
<proteinExistence type="predicted"/>
<gene>
    <name evidence="1" type="ORF">CCHLO57077_00018443</name>
</gene>
<organism evidence="1 2">
    <name type="scientific">Clonostachys chloroleuca</name>
    <dbReference type="NCBI Taxonomy" id="1926264"/>
    <lineage>
        <taxon>Eukaryota</taxon>
        <taxon>Fungi</taxon>
        <taxon>Dikarya</taxon>
        <taxon>Ascomycota</taxon>
        <taxon>Pezizomycotina</taxon>
        <taxon>Sordariomycetes</taxon>
        <taxon>Hypocreomycetidae</taxon>
        <taxon>Hypocreales</taxon>
        <taxon>Bionectriaceae</taxon>
        <taxon>Clonostachys</taxon>
    </lineage>
</organism>
<keyword evidence="2" id="KW-1185">Reference proteome</keyword>
<reference evidence="1" key="1">
    <citation type="submission" date="2023-01" db="EMBL/GenBank/DDBJ databases">
        <authorList>
            <person name="Piombo E."/>
        </authorList>
    </citation>
    <scope>NUCLEOTIDE SEQUENCE</scope>
</reference>
<protein>
    <submittedName>
        <fullName evidence="1">Uncharacterized protein</fullName>
    </submittedName>
</protein>